<evidence type="ECO:0008006" key="4">
    <source>
        <dbReference type="Google" id="ProtNLM"/>
    </source>
</evidence>
<evidence type="ECO:0000313" key="3">
    <source>
        <dbReference type="Proteomes" id="UP000612956"/>
    </source>
</evidence>
<accession>A0A917QDL3</accession>
<feature type="region of interest" description="Disordered" evidence="1">
    <location>
        <begin position="28"/>
        <end position="49"/>
    </location>
</feature>
<dbReference type="EMBL" id="BMMW01000001">
    <property type="protein sequence ID" value="GGK44803.1"/>
    <property type="molecule type" value="Genomic_DNA"/>
</dbReference>
<dbReference type="AlphaFoldDB" id="A0A917QDL3"/>
<evidence type="ECO:0000313" key="2">
    <source>
        <dbReference type="EMBL" id="GGK44803.1"/>
    </source>
</evidence>
<dbReference type="InterPro" id="IPR027417">
    <property type="entry name" value="P-loop_NTPase"/>
</dbReference>
<dbReference type="SUPFAM" id="SSF52540">
    <property type="entry name" value="P-loop containing nucleoside triphosphate hydrolases"/>
    <property type="match status" value="1"/>
</dbReference>
<comment type="caution">
    <text evidence="2">The sequence shown here is derived from an EMBL/GenBank/DDBJ whole genome shotgun (WGS) entry which is preliminary data.</text>
</comment>
<feature type="region of interest" description="Disordered" evidence="1">
    <location>
        <begin position="283"/>
        <end position="302"/>
    </location>
</feature>
<gene>
    <name evidence="2" type="ORF">GCM10011591_15510</name>
</gene>
<keyword evidence="3" id="KW-1185">Reference proteome</keyword>
<dbReference type="Gene3D" id="3.40.50.300">
    <property type="entry name" value="P-loop containing nucleotide triphosphate hydrolases"/>
    <property type="match status" value="1"/>
</dbReference>
<proteinExistence type="predicted"/>
<name>A0A917QDL3_9NOCA</name>
<feature type="compositionally biased region" description="Basic and acidic residues" evidence="1">
    <location>
        <begin position="319"/>
        <end position="335"/>
    </location>
</feature>
<evidence type="ECO:0000256" key="1">
    <source>
        <dbReference type="SAM" id="MobiDB-lite"/>
    </source>
</evidence>
<reference evidence="2" key="1">
    <citation type="journal article" date="2014" name="Int. J. Syst. Evol. Microbiol.">
        <title>Complete genome sequence of Corynebacterium casei LMG S-19264T (=DSM 44701T), isolated from a smear-ripened cheese.</title>
        <authorList>
            <consortium name="US DOE Joint Genome Institute (JGI-PGF)"/>
            <person name="Walter F."/>
            <person name="Albersmeier A."/>
            <person name="Kalinowski J."/>
            <person name="Ruckert C."/>
        </authorList>
    </citation>
    <scope>NUCLEOTIDE SEQUENCE</scope>
    <source>
        <strain evidence="2">CGMCC 4.7278</strain>
    </source>
</reference>
<organism evidence="2 3">
    <name type="scientific">Nocardia camponoti</name>
    <dbReference type="NCBI Taxonomy" id="1616106"/>
    <lineage>
        <taxon>Bacteria</taxon>
        <taxon>Bacillati</taxon>
        <taxon>Actinomycetota</taxon>
        <taxon>Actinomycetes</taxon>
        <taxon>Mycobacteriales</taxon>
        <taxon>Nocardiaceae</taxon>
        <taxon>Nocardia</taxon>
    </lineage>
</organism>
<dbReference type="Proteomes" id="UP000612956">
    <property type="component" value="Unassembled WGS sequence"/>
</dbReference>
<dbReference type="RefSeq" id="WP_188828052.1">
    <property type="nucleotide sequence ID" value="NZ_BMMW01000001.1"/>
</dbReference>
<feature type="region of interest" description="Disordered" evidence="1">
    <location>
        <begin position="314"/>
        <end position="336"/>
    </location>
</feature>
<reference evidence="2" key="2">
    <citation type="submission" date="2020-09" db="EMBL/GenBank/DDBJ databases">
        <authorList>
            <person name="Sun Q."/>
            <person name="Zhou Y."/>
        </authorList>
    </citation>
    <scope>NUCLEOTIDE SEQUENCE</scope>
    <source>
        <strain evidence="2">CGMCC 4.7278</strain>
    </source>
</reference>
<sequence length="494" mass="52845">MTRTVESAADVKAIHRKHLGSRVENVPRLEGRNVLHPENGSSESLRAEERGNIVPEDLERSENVPGTFQLPTYFNVAAMLGGTLPDPPTPDVCARTDGVGLFYRNQYNAVFGDPESGKTLLTDYATVTELAAGGRVLRVDLDHNGPDSTIRRLLAMGAPVDVLSDPNRFLYIEPEDRREMGLIADHMATWGPTLVVLDSIGELLPLYGSSSNSADEFTDTHRIVIKPLVRTGACVIGIDHLAKGGESRGFGPGGTIAKTRAIGGSSIRVTVDVAFTPGKGGSAHLTINKDRHGGLRQHSPTADKEPLAGKFVIWPSDDGSMRPEVKAPDDGERNPGEAVPQADIVAIAALDPPPKTIKDARECLRWNNKRASAAFKAWKAASQTIGQKPDAAAAGPTLVDSRTVGATAFGPVSESGVRPELDAPQESTDEVGETALDVMHCLHADGISDAKIADSLNSGGYRTKTGKEYSGSLVWKHRTRDEKRRVMVGQGPAR</sequence>
<protein>
    <recommendedName>
        <fullName evidence="4">AAA family ATPase</fullName>
    </recommendedName>
</protein>